<dbReference type="EMBL" id="CP016268">
    <property type="protein sequence ID" value="ANO52057.1"/>
    <property type="molecule type" value="Genomic_DNA"/>
</dbReference>
<reference evidence="3 4" key="1">
    <citation type="submission" date="2016-06" db="EMBL/GenBank/DDBJ databases">
        <title>Complete genome sequence of a deep-branching marine Gamma Proteobacterium Woeseia oceani type strain XK5.</title>
        <authorList>
            <person name="Mu D."/>
            <person name="Du Z."/>
        </authorList>
    </citation>
    <scope>NUCLEOTIDE SEQUENCE [LARGE SCALE GENOMIC DNA]</scope>
    <source>
        <strain evidence="3 4">XK5</strain>
    </source>
</reference>
<evidence type="ECO:0000256" key="1">
    <source>
        <dbReference type="SAM" id="SignalP"/>
    </source>
</evidence>
<dbReference type="KEGG" id="woc:BA177_13380"/>
<evidence type="ECO:0000313" key="4">
    <source>
        <dbReference type="Proteomes" id="UP000092695"/>
    </source>
</evidence>
<dbReference type="AlphaFoldDB" id="A0A193LHS3"/>
<dbReference type="GO" id="GO:0008235">
    <property type="term" value="F:metalloexopeptidase activity"/>
    <property type="evidence" value="ECO:0007669"/>
    <property type="project" value="InterPro"/>
</dbReference>
<evidence type="ECO:0000259" key="2">
    <source>
        <dbReference type="Pfam" id="PF04389"/>
    </source>
</evidence>
<organism evidence="3 4">
    <name type="scientific">Woeseia oceani</name>
    <dbReference type="NCBI Taxonomy" id="1548547"/>
    <lineage>
        <taxon>Bacteria</taxon>
        <taxon>Pseudomonadati</taxon>
        <taxon>Pseudomonadota</taxon>
        <taxon>Gammaproteobacteria</taxon>
        <taxon>Woeseiales</taxon>
        <taxon>Woeseiaceae</taxon>
        <taxon>Woeseia</taxon>
    </lineage>
</organism>
<dbReference type="OrthoDB" id="9804934at2"/>
<dbReference type="Proteomes" id="UP000092695">
    <property type="component" value="Chromosome"/>
</dbReference>
<protein>
    <recommendedName>
        <fullName evidence="2">Peptidase M28 domain-containing protein</fullName>
    </recommendedName>
</protein>
<dbReference type="GO" id="GO:0006508">
    <property type="term" value="P:proteolysis"/>
    <property type="evidence" value="ECO:0007669"/>
    <property type="project" value="InterPro"/>
</dbReference>
<keyword evidence="1" id="KW-0732">Signal</keyword>
<sequence>MPRLLLVALSLVSLSAEADIRLLLDEQTLAAVAAEVSGEEAKRNLDFITLKHRMRSGHQFSEATDHVLQRLKVYGLDEVGTAEFAADGRTMYGTQRSRPIWDVQFAELWELGKDADTDVRVRRLANWEAVPLGLAQDSLSGEATASLIDIGAGTTAADYAGKDLRGKLVLTSSQPGTVVERAVGELGAAGIVSYAPNQRSAWWREDERLVRWGHLSSFPVTRSFGFMISLAEARALQTRLQRGEDIRLHAKVDARHTNGKYRFAEAAIDGADELLGKEEILFTCHLDHPRPGANDNASGCVSILEVARTLQALIDADIVARPARTIRFLWPAEIEGSIMFLSEHDDPSRIKANIHMDMVGGGPVTKSVFRISGGPISLPTFISDIGFEIGHFVNEETEAYASGATVRFPLVAPEGGKEPLLALMEGLDMGSDHDVFREGSFRIPGLYLHDWPDRYIHTNFDLAANIDPTKLKRAAFIGAVTALILADLDADDTPELTALLRRNALDRSAGLLRRLEPLSPSDAAAVAHIHFDVERAKLESISSFAAVDDVDRYSTLAFLASLQALLDVPEATPDILDATVFVRSPDVRGPMHAFGYSYISDELGSERYAQLRLPRFTGSHGSGGEYAYEALNLVDGSRSVSEIRNWLTAELGPVPLEIVREYLDALASIDVIQARN</sequence>
<feature type="chain" id="PRO_5008260236" description="Peptidase M28 domain-containing protein" evidence="1">
    <location>
        <begin position="19"/>
        <end position="676"/>
    </location>
</feature>
<gene>
    <name evidence="3" type="ORF">BA177_13380</name>
</gene>
<dbReference type="SUPFAM" id="SSF53187">
    <property type="entry name" value="Zn-dependent exopeptidases"/>
    <property type="match status" value="1"/>
</dbReference>
<feature type="domain" description="Peptidase M28" evidence="2">
    <location>
        <begin position="269"/>
        <end position="476"/>
    </location>
</feature>
<dbReference type="Gene3D" id="3.40.630.10">
    <property type="entry name" value="Zn peptidases"/>
    <property type="match status" value="1"/>
</dbReference>
<dbReference type="InterPro" id="IPR045175">
    <property type="entry name" value="M28_fam"/>
</dbReference>
<keyword evidence="4" id="KW-1185">Reference proteome</keyword>
<name>A0A193LHS3_9GAMM</name>
<dbReference type="RefSeq" id="WP_068617003.1">
    <property type="nucleotide sequence ID" value="NZ_CP016268.1"/>
</dbReference>
<dbReference type="PANTHER" id="PTHR12147">
    <property type="entry name" value="METALLOPEPTIDASE M28 FAMILY MEMBER"/>
    <property type="match status" value="1"/>
</dbReference>
<proteinExistence type="predicted"/>
<dbReference type="SUPFAM" id="SSF52025">
    <property type="entry name" value="PA domain"/>
    <property type="match status" value="1"/>
</dbReference>
<dbReference type="Pfam" id="PF04389">
    <property type="entry name" value="Peptidase_M28"/>
    <property type="match status" value="1"/>
</dbReference>
<dbReference type="STRING" id="1548547.BA177_13380"/>
<evidence type="ECO:0000313" key="3">
    <source>
        <dbReference type="EMBL" id="ANO52057.1"/>
    </source>
</evidence>
<accession>A0A193LHS3</accession>
<dbReference type="InterPro" id="IPR007484">
    <property type="entry name" value="Peptidase_M28"/>
</dbReference>
<dbReference type="PANTHER" id="PTHR12147:SF26">
    <property type="entry name" value="PEPTIDASE M28 DOMAIN-CONTAINING PROTEIN"/>
    <property type="match status" value="1"/>
</dbReference>
<feature type="signal peptide" evidence="1">
    <location>
        <begin position="1"/>
        <end position="18"/>
    </location>
</feature>
<dbReference type="InterPro" id="IPR046450">
    <property type="entry name" value="PA_dom_sf"/>
</dbReference>